<dbReference type="Proteomes" id="UP000015104">
    <property type="component" value="Unassembled WGS sequence"/>
</dbReference>
<dbReference type="InterPro" id="IPR019448">
    <property type="entry name" value="NT-C2"/>
</dbReference>
<keyword evidence="5" id="KW-1185">Reference proteome</keyword>
<dbReference type="PANTHER" id="PTHR21456">
    <property type="entry name" value="FAMILY WITH SEQUENCE SIMILARITY 102"/>
    <property type="match status" value="1"/>
</dbReference>
<evidence type="ECO:0000256" key="1">
    <source>
        <dbReference type="ARBA" id="ARBA00034780"/>
    </source>
</evidence>
<evidence type="ECO:0000313" key="4">
    <source>
        <dbReference type="EnsemblMetazoa" id="tetur07g00850.1"/>
    </source>
</evidence>
<sequence>MMTFLMRKKKYKFVVSLTLEELSSVPFVSGQMFIKCRLLDGGSFRFISPREEVKDHQVKWRCSSSFICKMSANPSNGVLDSTILRLSVRKEVKGGRSSQKLGFVELDLAEFAGSGQITKRYLLEGYDNKNYRQDNSTLKVTIGMTLLFGDPLFKRPSSNIPIHPPPQNNSLSDLSTALVGREGKTSNLDGDGSSSLADGCPNSAIDDEKTTQLKLDIRDIPADNGCYSTRIDSVQLINQLVEETNLEKFDNTNDDQEVGLELIVTKDGTTSLACKSNLKSS</sequence>
<dbReference type="PANTHER" id="PTHR21456:SF1">
    <property type="entry name" value="C2 NT-TYPE DOMAIN-CONTAINING PROTEIN"/>
    <property type="match status" value="1"/>
</dbReference>
<dbReference type="AlphaFoldDB" id="T1K8C7"/>
<protein>
    <recommendedName>
        <fullName evidence="3">C2 NT-type domain-containing protein</fullName>
    </recommendedName>
</protein>
<accession>T1K8C7</accession>
<dbReference type="PROSITE" id="PS51840">
    <property type="entry name" value="C2_NT"/>
    <property type="match status" value="1"/>
</dbReference>
<feature type="region of interest" description="Disordered" evidence="2">
    <location>
        <begin position="182"/>
        <end position="204"/>
    </location>
</feature>
<evidence type="ECO:0000256" key="2">
    <source>
        <dbReference type="SAM" id="MobiDB-lite"/>
    </source>
</evidence>
<proteinExistence type="inferred from homology"/>
<dbReference type="HOGENOM" id="CLU_024948_1_0_1"/>
<dbReference type="OrthoDB" id="3365224at2759"/>
<comment type="similarity">
    <text evidence="1">Belongs to the EEIG family.</text>
</comment>
<feature type="compositionally biased region" description="Polar residues" evidence="2">
    <location>
        <begin position="185"/>
        <end position="196"/>
    </location>
</feature>
<gene>
    <name evidence="4" type="primary">107361943</name>
</gene>
<reference evidence="4" key="2">
    <citation type="submission" date="2015-06" db="UniProtKB">
        <authorList>
            <consortium name="EnsemblMetazoa"/>
        </authorList>
    </citation>
    <scope>IDENTIFICATION</scope>
</reference>
<dbReference type="eggNOG" id="ENOG502QRRN">
    <property type="taxonomic scope" value="Eukaryota"/>
</dbReference>
<dbReference type="EMBL" id="CAEY01001873">
    <property type="status" value="NOT_ANNOTATED_CDS"/>
    <property type="molecule type" value="Genomic_DNA"/>
</dbReference>
<feature type="domain" description="C2 NT-type" evidence="3">
    <location>
        <begin position="3"/>
        <end position="146"/>
    </location>
</feature>
<reference evidence="5" key="1">
    <citation type="submission" date="2011-08" db="EMBL/GenBank/DDBJ databases">
        <authorList>
            <person name="Rombauts S."/>
        </authorList>
    </citation>
    <scope>NUCLEOTIDE SEQUENCE</scope>
    <source>
        <strain evidence="5">London</strain>
    </source>
</reference>
<dbReference type="STRING" id="32264.T1K8C7"/>
<organism evidence="4 5">
    <name type="scientific">Tetranychus urticae</name>
    <name type="common">Two-spotted spider mite</name>
    <dbReference type="NCBI Taxonomy" id="32264"/>
    <lineage>
        <taxon>Eukaryota</taxon>
        <taxon>Metazoa</taxon>
        <taxon>Ecdysozoa</taxon>
        <taxon>Arthropoda</taxon>
        <taxon>Chelicerata</taxon>
        <taxon>Arachnida</taxon>
        <taxon>Acari</taxon>
        <taxon>Acariformes</taxon>
        <taxon>Trombidiformes</taxon>
        <taxon>Prostigmata</taxon>
        <taxon>Eleutherengona</taxon>
        <taxon>Raphignathae</taxon>
        <taxon>Tetranychoidea</taxon>
        <taxon>Tetranychidae</taxon>
        <taxon>Tetranychus</taxon>
    </lineage>
</organism>
<dbReference type="KEGG" id="tut:107361943"/>
<name>T1K8C7_TETUR</name>
<dbReference type="OMA" id="CYSTRID"/>
<dbReference type="Pfam" id="PF10358">
    <property type="entry name" value="NT-C2"/>
    <property type="match status" value="1"/>
</dbReference>
<dbReference type="EnsemblMetazoa" id="tetur07g00850.1">
    <property type="protein sequence ID" value="tetur07g00850.1"/>
    <property type="gene ID" value="tetur07g00850"/>
</dbReference>
<dbReference type="InterPro" id="IPR039931">
    <property type="entry name" value="EEIG1/2-like"/>
</dbReference>
<evidence type="ECO:0000313" key="5">
    <source>
        <dbReference type="Proteomes" id="UP000015104"/>
    </source>
</evidence>
<evidence type="ECO:0000259" key="3">
    <source>
        <dbReference type="PROSITE" id="PS51840"/>
    </source>
</evidence>